<dbReference type="EMBL" id="BORS01000005">
    <property type="protein sequence ID" value="GIO42020.1"/>
    <property type="molecule type" value="Genomic_DNA"/>
</dbReference>
<reference evidence="1" key="1">
    <citation type="submission" date="2021-03" db="EMBL/GenBank/DDBJ databases">
        <title>Antimicrobial resistance genes in bacteria isolated from Japanese honey, and their potential for conferring macrolide and lincosamide resistance in the American foulbrood pathogen Paenibacillus larvae.</title>
        <authorList>
            <person name="Okamoto M."/>
            <person name="Kumagai M."/>
            <person name="Kanamori H."/>
            <person name="Takamatsu D."/>
        </authorList>
    </citation>
    <scope>NUCLEOTIDE SEQUENCE</scope>
    <source>
        <strain evidence="1">J41TS4</strain>
    </source>
</reference>
<dbReference type="RefSeq" id="WP_044481013.1">
    <property type="nucleotide sequence ID" value="NZ_BORS01000005.1"/>
</dbReference>
<proteinExistence type="predicted"/>
<evidence type="ECO:0000313" key="2">
    <source>
        <dbReference type="Proteomes" id="UP000678895"/>
    </source>
</evidence>
<accession>A0A919Y4H6</accession>
<organism evidence="1 2">
    <name type="scientific">Paenibacillus apis</name>
    <dbReference type="NCBI Taxonomy" id="1792174"/>
    <lineage>
        <taxon>Bacteria</taxon>
        <taxon>Bacillati</taxon>
        <taxon>Bacillota</taxon>
        <taxon>Bacilli</taxon>
        <taxon>Bacillales</taxon>
        <taxon>Paenibacillaceae</taxon>
        <taxon>Paenibacillus</taxon>
    </lineage>
</organism>
<comment type="caution">
    <text evidence="1">The sequence shown here is derived from an EMBL/GenBank/DDBJ whole genome shotgun (WGS) entry which is preliminary data.</text>
</comment>
<protein>
    <submittedName>
        <fullName evidence="1">Uncharacterized protein</fullName>
    </submittedName>
</protein>
<dbReference type="AlphaFoldDB" id="A0A919Y4H6"/>
<name>A0A919Y4H6_9BACL</name>
<keyword evidence="2" id="KW-1185">Reference proteome</keyword>
<gene>
    <name evidence="1" type="ORF">J41TS4_17780</name>
</gene>
<sequence>MIPQLQIRQQPALLSIESTNASLSIHQQRPDFSIETRRADLHIEQPRPAMEIDQHEAWRAYTGGHPLEMNQQIYSNLPSLFLQGLAKRVEQGNQLAQFHQPGGSIAEVYGGDWKRDPFVEYRAPASYDNVDIHVQRNNPVIQAQANPPQISAQAYIPDINYHPGKLDVQVKQYASVEIIPPELDVVV</sequence>
<dbReference type="Pfam" id="PF20074">
    <property type="entry name" value="DUF6470"/>
    <property type="match status" value="1"/>
</dbReference>
<dbReference type="InterPro" id="IPR045527">
    <property type="entry name" value="DUF6470"/>
</dbReference>
<dbReference type="Proteomes" id="UP000678895">
    <property type="component" value="Unassembled WGS sequence"/>
</dbReference>
<evidence type="ECO:0000313" key="1">
    <source>
        <dbReference type="EMBL" id="GIO42020.1"/>
    </source>
</evidence>